<proteinExistence type="predicted"/>
<dbReference type="SUPFAM" id="SSF49265">
    <property type="entry name" value="Fibronectin type III"/>
    <property type="match status" value="1"/>
</dbReference>
<sequence>MRGKFLKKLKGCWLALIVISFVAGSLLWNVQAEEKNGKSRHGKEPELVFPVISDVHIKKSGTIDMQKFQDALQQLNEQAPKQDAFVVVGDLTDNGLQEEYDRFFSLYDVKKQPQAVSLFAIGNHDYRNGLSEADAQKRFLAETRMESIYYHKVIKGCHFIILGPESGLTEGYYSNEQINWLGEQLKQAEEDNPKKPIFVFLHQPIKNTVFGSGGSTEINGELLYHTIKNYPQVIAFSGHTHFPLDDLRTIHQKDFTSVGTSSVSYIWTGPGYLQGELPPGYQNISQGLIVEVYKNKVVIKRRDFHKHDWTGEPWEINYPVKDDEFDYTETRDQIKPFFPKDASISIAEEKTTASSLEIKFTQAVDNLLLHSYKVTAKEKETGETVKEYKAFSEYYHDPVLALLTLPVQGLKADTAYVIEVTALDAFGNESENSLIIEAKTKVKQQ</sequence>
<dbReference type="InterPro" id="IPR029052">
    <property type="entry name" value="Metallo-depent_PP-like"/>
</dbReference>
<dbReference type="CDD" id="cd00063">
    <property type="entry name" value="FN3"/>
    <property type="match status" value="1"/>
</dbReference>
<evidence type="ECO:0000313" key="2">
    <source>
        <dbReference type="EMBL" id="MFC3885019.1"/>
    </source>
</evidence>
<keyword evidence="3" id="KW-1185">Reference proteome</keyword>
<feature type="domain" description="Calcineurin-like phosphoesterase" evidence="1">
    <location>
        <begin position="51"/>
        <end position="242"/>
    </location>
</feature>
<dbReference type="RefSeq" id="WP_377917046.1">
    <property type="nucleotide sequence ID" value="NZ_JBHRZT010000068.1"/>
</dbReference>
<name>A0ABV8B6M0_9BACI</name>
<accession>A0ABV8B6M0</accession>
<dbReference type="InterPro" id="IPR051918">
    <property type="entry name" value="STPP_CPPED1"/>
</dbReference>
<protein>
    <submittedName>
        <fullName evidence="2">Metallophosphoesterase</fullName>
    </submittedName>
</protein>
<dbReference type="Gene3D" id="2.60.40.10">
    <property type="entry name" value="Immunoglobulins"/>
    <property type="match status" value="1"/>
</dbReference>
<dbReference type="InterPro" id="IPR036116">
    <property type="entry name" value="FN3_sf"/>
</dbReference>
<comment type="caution">
    <text evidence="2">The sequence shown here is derived from an EMBL/GenBank/DDBJ whole genome shotgun (WGS) entry which is preliminary data.</text>
</comment>
<dbReference type="PANTHER" id="PTHR43143:SF1">
    <property type="entry name" value="SERINE_THREONINE-PROTEIN PHOSPHATASE CPPED1"/>
    <property type="match status" value="1"/>
</dbReference>
<evidence type="ECO:0000313" key="3">
    <source>
        <dbReference type="Proteomes" id="UP001595752"/>
    </source>
</evidence>
<dbReference type="Gene3D" id="3.60.21.10">
    <property type="match status" value="1"/>
</dbReference>
<organism evidence="2 3">
    <name type="scientific">Bacillus songklensis</name>
    <dbReference type="NCBI Taxonomy" id="1069116"/>
    <lineage>
        <taxon>Bacteria</taxon>
        <taxon>Bacillati</taxon>
        <taxon>Bacillota</taxon>
        <taxon>Bacilli</taxon>
        <taxon>Bacillales</taxon>
        <taxon>Bacillaceae</taxon>
        <taxon>Bacillus</taxon>
    </lineage>
</organism>
<dbReference type="InterPro" id="IPR004843">
    <property type="entry name" value="Calcineurin-like_PHP"/>
</dbReference>
<dbReference type="PANTHER" id="PTHR43143">
    <property type="entry name" value="METALLOPHOSPHOESTERASE, CALCINEURIN SUPERFAMILY"/>
    <property type="match status" value="1"/>
</dbReference>
<gene>
    <name evidence="2" type="ORF">ACFOU2_16700</name>
</gene>
<evidence type="ECO:0000259" key="1">
    <source>
        <dbReference type="Pfam" id="PF00149"/>
    </source>
</evidence>
<dbReference type="InterPro" id="IPR013783">
    <property type="entry name" value="Ig-like_fold"/>
</dbReference>
<dbReference type="SUPFAM" id="SSF56300">
    <property type="entry name" value="Metallo-dependent phosphatases"/>
    <property type="match status" value="1"/>
</dbReference>
<reference evidence="3" key="1">
    <citation type="journal article" date="2019" name="Int. J. Syst. Evol. Microbiol.">
        <title>The Global Catalogue of Microorganisms (GCM) 10K type strain sequencing project: providing services to taxonomists for standard genome sequencing and annotation.</title>
        <authorList>
            <consortium name="The Broad Institute Genomics Platform"/>
            <consortium name="The Broad Institute Genome Sequencing Center for Infectious Disease"/>
            <person name="Wu L."/>
            <person name="Ma J."/>
        </authorList>
    </citation>
    <scope>NUCLEOTIDE SEQUENCE [LARGE SCALE GENOMIC DNA]</scope>
    <source>
        <strain evidence="3">CCUG 61889</strain>
    </source>
</reference>
<dbReference type="Proteomes" id="UP001595752">
    <property type="component" value="Unassembled WGS sequence"/>
</dbReference>
<dbReference type="Pfam" id="PF00149">
    <property type="entry name" value="Metallophos"/>
    <property type="match status" value="1"/>
</dbReference>
<dbReference type="InterPro" id="IPR003961">
    <property type="entry name" value="FN3_dom"/>
</dbReference>
<dbReference type="EMBL" id="JBHRZT010000068">
    <property type="protein sequence ID" value="MFC3885019.1"/>
    <property type="molecule type" value="Genomic_DNA"/>
</dbReference>